<dbReference type="GO" id="GO:0005524">
    <property type="term" value="F:ATP binding"/>
    <property type="evidence" value="ECO:0007669"/>
    <property type="project" value="UniProtKB-KW"/>
</dbReference>
<evidence type="ECO:0000256" key="8">
    <source>
        <dbReference type="ARBA" id="ARBA00034006"/>
    </source>
</evidence>
<evidence type="ECO:0000256" key="6">
    <source>
        <dbReference type="ARBA" id="ARBA00022927"/>
    </source>
</evidence>
<evidence type="ECO:0000256" key="1">
    <source>
        <dbReference type="ARBA" id="ARBA00004496"/>
    </source>
</evidence>
<keyword evidence="10" id="KW-0378">Hydrolase</keyword>
<keyword evidence="3" id="KW-0963">Cytoplasm</keyword>
<name>F4LJK8_TREBD</name>
<dbReference type="eggNOG" id="COG1157">
    <property type="taxonomic scope" value="Bacteria"/>
</dbReference>
<dbReference type="KEGG" id="tbe:Trebr_0967"/>
<keyword evidence="6" id="KW-0653">Protein transport</keyword>
<keyword evidence="11" id="KW-1185">Reference proteome</keyword>
<gene>
    <name evidence="10" type="ordered locus">Trebr_0967</name>
</gene>
<dbReference type="GO" id="GO:0030257">
    <property type="term" value="C:type III protein secretion system complex"/>
    <property type="evidence" value="ECO:0007669"/>
    <property type="project" value="InterPro"/>
</dbReference>
<dbReference type="PROSITE" id="PS00152">
    <property type="entry name" value="ATPASE_ALPHA_BETA"/>
    <property type="match status" value="1"/>
</dbReference>
<dbReference type="AlphaFoldDB" id="F4LJK8"/>
<dbReference type="CDD" id="cd01136">
    <property type="entry name" value="ATPase_flagellum-secretory_path_III"/>
    <property type="match status" value="1"/>
</dbReference>
<evidence type="ECO:0000259" key="9">
    <source>
        <dbReference type="SMART" id="SM00382"/>
    </source>
</evidence>
<feature type="domain" description="AAA+ ATPase" evidence="9">
    <location>
        <begin position="158"/>
        <end position="339"/>
    </location>
</feature>
<dbReference type="STRING" id="906968.Trebr_0967"/>
<dbReference type="Pfam" id="PF00006">
    <property type="entry name" value="ATP-synt_ab"/>
    <property type="match status" value="1"/>
</dbReference>
<dbReference type="InterPro" id="IPR027417">
    <property type="entry name" value="P-loop_NTPase"/>
</dbReference>
<evidence type="ECO:0000256" key="7">
    <source>
        <dbReference type="ARBA" id="ARBA00022967"/>
    </source>
</evidence>
<evidence type="ECO:0000256" key="4">
    <source>
        <dbReference type="ARBA" id="ARBA00022741"/>
    </source>
</evidence>
<dbReference type="InterPro" id="IPR005714">
    <property type="entry name" value="ATPase_T3SS_FliI/YscN"/>
</dbReference>
<dbReference type="PANTHER" id="PTHR15184:SF9">
    <property type="entry name" value="SPI-1 TYPE 3 SECRETION SYSTEM ATPASE"/>
    <property type="match status" value="1"/>
</dbReference>
<dbReference type="GO" id="GO:0008564">
    <property type="term" value="F:protein-exporting ATPase activity"/>
    <property type="evidence" value="ECO:0007669"/>
    <property type="project" value="UniProtKB-EC"/>
</dbReference>
<keyword evidence="5" id="KW-0067">ATP-binding</keyword>
<dbReference type="SUPFAM" id="SSF52540">
    <property type="entry name" value="P-loop containing nucleoside triphosphate hydrolases"/>
    <property type="match status" value="1"/>
</dbReference>
<dbReference type="RefSeq" id="WP_013758122.1">
    <property type="nucleotide sequence ID" value="NC_015500.1"/>
</dbReference>
<dbReference type="HOGENOM" id="CLU_022398_5_1_12"/>
<dbReference type="GO" id="GO:0016887">
    <property type="term" value="F:ATP hydrolysis activity"/>
    <property type="evidence" value="ECO:0007669"/>
    <property type="project" value="InterPro"/>
</dbReference>
<organism evidence="10 11">
    <name type="scientific">Treponema brennaborense (strain DSM 12168 / CIP 105900 / DD5/3)</name>
    <dbReference type="NCBI Taxonomy" id="906968"/>
    <lineage>
        <taxon>Bacteria</taxon>
        <taxon>Pseudomonadati</taxon>
        <taxon>Spirochaetota</taxon>
        <taxon>Spirochaetia</taxon>
        <taxon>Spirochaetales</taxon>
        <taxon>Treponemataceae</taxon>
        <taxon>Treponema</taxon>
    </lineage>
</organism>
<dbReference type="NCBIfam" id="TIGR01026">
    <property type="entry name" value="fliI_yscN"/>
    <property type="match status" value="1"/>
</dbReference>
<keyword evidence="7" id="KW-1278">Translocase</keyword>
<sequence length="452" mass="48162">MNSFFDKYIASVKNTETILYTGNVSAVRGMLIESHGPRSVIGEMCFIKLMRGDMQIAAEVVGLNGTTVQLMAYGETKGIEIGCEVVATGHVLRVAVGNGLLGRVIDAVGKPYDGKGELASGLYYPALASPPAPLERRPVSQRMVTGVRAIDAMLAVAKGQRLGIFAGSGVGKSTLLSMIARNTKADVNVIALVGERGREVVDFIDRDLGEEGLKRSVVVVATSDQPSIARLRAAYTATAVAEYFRDQGKDVMLMFDSVTRFAHAQREIGLASGEPPAQRGYPPSVFDLLPKLLERSGTNQTGSITAFYTVLVDGDDMDEPIADKVRGTLDGHIVLNRKLAQAAHFPAIDVLASISRLSKRVSGPATQQAVTTVRRLMASYAENEDMITVGAYQKGSNAAIDKAIDVHPDIEAFLMQDEYEPAPLESTLEKLGSIAGTDIPPEECGSSAAAVS</sequence>
<proteinExistence type="predicted"/>
<dbReference type="CDD" id="cd18117">
    <property type="entry name" value="ATP-synt_flagellum-secretory_path_III_N"/>
    <property type="match status" value="1"/>
</dbReference>
<reference evidence="11" key="1">
    <citation type="submission" date="2011-04" db="EMBL/GenBank/DDBJ databases">
        <title>The complete genome of Treponema brennaborense DSM 12168.</title>
        <authorList>
            <person name="Lucas S."/>
            <person name="Han J."/>
            <person name="Lapidus A."/>
            <person name="Bruce D."/>
            <person name="Goodwin L."/>
            <person name="Pitluck S."/>
            <person name="Peters L."/>
            <person name="Kyrpides N."/>
            <person name="Mavromatis K."/>
            <person name="Ivanova N."/>
            <person name="Mikhailova N."/>
            <person name="Pagani I."/>
            <person name="Teshima H."/>
            <person name="Detter J.C."/>
            <person name="Tapia R."/>
            <person name="Han C."/>
            <person name="Land M."/>
            <person name="Hauser L."/>
            <person name="Markowitz V."/>
            <person name="Cheng J.-F."/>
            <person name="Hugenholtz P."/>
            <person name="Woyke T."/>
            <person name="Wu D."/>
            <person name="Gronow S."/>
            <person name="Wellnitz S."/>
            <person name="Brambilla E."/>
            <person name="Klenk H.-P."/>
            <person name="Eisen J.A."/>
        </authorList>
    </citation>
    <scope>NUCLEOTIDE SEQUENCE [LARGE SCALE GENOMIC DNA]</scope>
    <source>
        <strain evidence="11">DSM 12168 / CIP 105900 / DD5/3</strain>
    </source>
</reference>
<comment type="catalytic activity">
    <reaction evidence="8">
        <text>ATP + H2O + cellular proteinSide 1 = ADP + phosphate + cellular proteinSide 2.</text>
        <dbReference type="EC" id="7.4.2.8"/>
    </reaction>
</comment>
<keyword evidence="2" id="KW-0813">Transport</keyword>
<dbReference type="InterPro" id="IPR050053">
    <property type="entry name" value="ATPase_alpha/beta_chains"/>
</dbReference>
<dbReference type="EC" id="3.6.3.14" evidence="10"/>
<comment type="subcellular location">
    <subcellularLocation>
        <location evidence="1">Cytoplasm</location>
    </subcellularLocation>
</comment>
<dbReference type="Gene3D" id="3.40.50.12240">
    <property type="match status" value="1"/>
</dbReference>
<dbReference type="InterPro" id="IPR020003">
    <property type="entry name" value="ATPase_a/bsu_AS"/>
</dbReference>
<dbReference type="InterPro" id="IPR040627">
    <property type="entry name" value="T3SS_ATPase_C"/>
</dbReference>
<evidence type="ECO:0000313" key="11">
    <source>
        <dbReference type="Proteomes" id="UP000006546"/>
    </source>
</evidence>
<dbReference type="GO" id="GO:0005737">
    <property type="term" value="C:cytoplasm"/>
    <property type="evidence" value="ECO:0007669"/>
    <property type="project" value="UniProtKB-SubCell"/>
</dbReference>
<dbReference type="InterPro" id="IPR003593">
    <property type="entry name" value="AAA+_ATPase"/>
</dbReference>
<evidence type="ECO:0000256" key="5">
    <source>
        <dbReference type="ARBA" id="ARBA00022840"/>
    </source>
</evidence>
<evidence type="ECO:0000256" key="2">
    <source>
        <dbReference type="ARBA" id="ARBA00022448"/>
    </source>
</evidence>
<dbReference type="Pfam" id="PF02874">
    <property type="entry name" value="ATP-synt_ab_N"/>
    <property type="match status" value="1"/>
</dbReference>
<dbReference type="Proteomes" id="UP000006546">
    <property type="component" value="Chromosome"/>
</dbReference>
<dbReference type="PANTHER" id="PTHR15184">
    <property type="entry name" value="ATP SYNTHASE"/>
    <property type="match status" value="1"/>
</dbReference>
<dbReference type="OrthoDB" id="9802718at2"/>
<evidence type="ECO:0000313" key="10">
    <source>
        <dbReference type="EMBL" id="AEE16403.1"/>
    </source>
</evidence>
<evidence type="ECO:0000256" key="3">
    <source>
        <dbReference type="ARBA" id="ARBA00022490"/>
    </source>
</evidence>
<dbReference type="SMART" id="SM00382">
    <property type="entry name" value="AAA"/>
    <property type="match status" value="1"/>
</dbReference>
<dbReference type="EMBL" id="CP002696">
    <property type="protein sequence ID" value="AEE16403.1"/>
    <property type="molecule type" value="Genomic_DNA"/>
</dbReference>
<dbReference type="InterPro" id="IPR004100">
    <property type="entry name" value="ATPase_F1/V1/A1_a/bsu_N"/>
</dbReference>
<dbReference type="InterPro" id="IPR000194">
    <property type="entry name" value="ATPase_F1/V1/A1_a/bsu_nucl-bd"/>
</dbReference>
<dbReference type="Pfam" id="PF18269">
    <property type="entry name" value="T3SS_ATPase_C"/>
    <property type="match status" value="1"/>
</dbReference>
<protein>
    <submittedName>
        <fullName evidence="10">ATPase, FliI/YscN family</fullName>
        <ecNumber evidence="10">3.6.3.14</ecNumber>
    </submittedName>
</protein>
<accession>F4LJK8</accession>
<dbReference type="GO" id="GO:0046933">
    <property type="term" value="F:proton-transporting ATP synthase activity, rotational mechanism"/>
    <property type="evidence" value="ECO:0007669"/>
    <property type="project" value="TreeGrafter"/>
</dbReference>
<dbReference type="GO" id="GO:0030254">
    <property type="term" value="P:protein secretion by the type III secretion system"/>
    <property type="evidence" value="ECO:0007669"/>
    <property type="project" value="InterPro"/>
</dbReference>
<keyword evidence="4" id="KW-0547">Nucleotide-binding</keyword>
<dbReference type="FunFam" id="3.40.50.12240:FF:000002">
    <property type="entry name" value="Flagellum-specific ATP synthase FliI"/>
    <property type="match status" value="1"/>
</dbReference>